<dbReference type="InterPro" id="IPR050553">
    <property type="entry name" value="Thioredoxin_ResA/DsbE_sf"/>
</dbReference>
<dbReference type="AlphaFoldDB" id="A0A3Q9IS92"/>
<dbReference type="KEGG" id="buy:D8S85_20090"/>
<keyword evidence="4" id="KW-1185">Reference proteome</keyword>
<dbReference type="InterPro" id="IPR013766">
    <property type="entry name" value="Thioredoxin_domain"/>
</dbReference>
<dbReference type="GO" id="GO:0016491">
    <property type="term" value="F:oxidoreductase activity"/>
    <property type="evidence" value="ECO:0007669"/>
    <property type="project" value="InterPro"/>
</dbReference>
<organism evidence="3 4">
    <name type="scientific">Butyricimonas faecalis</name>
    <dbReference type="NCBI Taxonomy" id="2093856"/>
    <lineage>
        <taxon>Bacteria</taxon>
        <taxon>Pseudomonadati</taxon>
        <taxon>Bacteroidota</taxon>
        <taxon>Bacteroidia</taxon>
        <taxon>Bacteroidales</taxon>
        <taxon>Odoribacteraceae</taxon>
        <taxon>Butyricimonas</taxon>
    </lineage>
</organism>
<dbReference type="GO" id="GO:0016209">
    <property type="term" value="F:antioxidant activity"/>
    <property type="evidence" value="ECO:0007669"/>
    <property type="project" value="InterPro"/>
</dbReference>
<dbReference type="EMBL" id="CP032819">
    <property type="protein sequence ID" value="AZS31622.1"/>
    <property type="molecule type" value="Genomic_DNA"/>
</dbReference>
<keyword evidence="1" id="KW-0732">Signal</keyword>
<gene>
    <name evidence="3" type="ORF">D8S85_20090</name>
</gene>
<dbReference type="RefSeq" id="WP_127075595.1">
    <property type="nucleotide sequence ID" value="NZ_CP032819.1"/>
</dbReference>
<feature type="chain" id="PRO_5018731311" evidence="1">
    <location>
        <begin position="22"/>
        <end position="384"/>
    </location>
</feature>
<dbReference type="PANTHER" id="PTHR42852:SF13">
    <property type="entry name" value="PROTEIN DIPZ"/>
    <property type="match status" value="1"/>
</dbReference>
<reference evidence="3 4" key="1">
    <citation type="submission" date="2018-10" db="EMBL/GenBank/DDBJ databases">
        <title>Butyricimonas faecalis sp. nov., isolated from human faeces and emended description of the genus Butyricimonas.</title>
        <authorList>
            <person name="Le Roy T."/>
            <person name="Van der Smissen P."/>
            <person name="Paquot A."/>
            <person name="Delzenne N."/>
            <person name="Muccioli G."/>
            <person name="Collet J.-F."/>
            <person name="Cani P.D."/>
        </authorList>
    </citation>
    <scope>NUCLEOTIDE SEQUENCE [LARGE SCALE GENOMIC DNA]</scope>
    <source>
        <strain evidence="3 4">H184</strain>
    </source>
</reference>
<evidence type="ECO:0000313" key="4">
    <source>
        <dbReference type="Proteomes" id="UP000270673"/>
    </source>
</evidence>
<dbReference type="Gene3D" id="3.40.30.10">
    <property type="entry name" value="Glutaredoxin"/>
    <property type="match status" value="1"/>
</dbReference>
<dbReference type="OrthoDB" id="9794348at2"/>
<feature type="signal peptide" evidence="1">
    <location>
        <begin position="1"/>
        <end position="21"/>
    </location>
</feature>
<dbReference type="Pfam" id="PF14289">
    <property type="entry name" value="DUF4369"/>
    <property type="match status" value="1"/>
</dbReference>
<dbReference type="PROSITE" id="PS51352">
    <property type="entry name" value="THIOREDOXIN_2"/>
    <property type="match status" value="1"/>
</dbReference>
<dbReference type="InterPro" id="IPR036249">
    <property type="entry name" value="Thioredoxin-like_sf"/>
</dbReference>
<sequence>MKKQILISIFILFLGVTTLHAQNNKFTIHGEIKGMTSGSLFFGYTDNHEKYLKKTIPVEHGKFKLEGMISEPTNVFLCLDSTINRMDDPNLTNFWIEATDMHLEITLGAFKQFKLSGSKTNDEEQELNRQQAPIREEMQPLTEAYMAEKDHEKAAAIREQFEPYNERMEVITDEFIRTHTDSYLSPHLMRFRLMSLPVDQVESAYNHWTERVKNSRSGKEIAEEIKKLKQGSPGSPAIMFSRKDINDKMFNLEELKGKKYVILDFWASWCIPCRKGNPHLKALHEKYAPLGLEIVCIASDDSSPDRWRQAVEQDGIGHFHHVLSGMKHTATGYDKSEDIGEWYGIHTLPTKILIDKNGNIIARYGGGGEPHENLDQKLIEIFGK</sequence>
<proteinExistence type="predicted"/>
<dbReference type="Pfam" id="PF00578">
    <property type="entry name" value="AhpC-TSA"/>
    <property type="match status" value="1"/>
</dbReference>
<evidence type="ECO:0000259" key="2">
    <source>
        <dbReference type="PROSITE" id="PS51352"/>
    </source>
</evidence>
<name>A0A3Q9IS92_9BACT</name>
<dbReference type="InterPro" id="IPR025380">
    <property type="entry name" value="DUF4369"/>
</dbReference>
<dbReference type="InterPro" id="IPR000866">
    <property type="entry name" value="AhpC/TSA"/>
</dbReference>
<dbReference type="SUPFAM" id="SSF52833">
    <property type="entry name" value="Thioredoxin-like"/>
    <property type="match status" value="1"/>
</dbReference>
<dbReference type="CDD" id="cd02966">
    <property type="entry name" value="TlpA_like_family"/>
    <property type="match status" value="1"/>
</dbReference>
<evidence type="ECO:0000256" key="1">
    <source>
        <dbReference type="SAM" id="SignalP"/>
    </source>
</evidence>
<accession>A0A3Q9IS92</accession>
<feature type="domain" description="Thioredoxin" evidence="2">
    <location>
        <begin position="231"/>
        <end position="384"/>
    </location>
</feature>
<protein>
    <submittedName>
        <fullName evidence="3">AhpC/TSA family protein</fullName>
    </submittedName>
</protein>
<evidence type="ECO:0000313" key="3">
    <source>
        <dbReference type="EMBL" id="AZS31622.1"/>
    </source>
</evidence>
<dbReference type="PANTHER" id="PTHR42852">
    <property type="entry name" value="THIOL:DISULFIDE INTERCHANGE PROTEIN DSBE"/>
    <property type="match status" value="1"/>
</dbReference>
<dbReference type="Proteomes" id="UP000270673">
    <property type="component" value="Chromosome"/>
</dbReference>